<feature type="signal peptide" evidence="14">
    <location>
        <begin position="1"/>
        <end position="16"/>
    </location>
</feature>
<keyword evidence="7 14" id="KW-0732">Signal</keyword>
<evidence type="ECO:0000256" key="7">
    <source>
        <dbReference type="ARBA" id="ARBA00022729"/>
    </source>
</evidence>
<keyword evidence="10" id="KW-0865">Zymogen</keyword>
<evidence type="ECO:0000256" key="1">
    <source>
        <dbReference type="ARBA" id="ARBA00001675"/>
    </source>
</evidence>
<evidence type="ECO:0000256" key="11">
    <source>
        <dbReference type="ARBA" id="ARBA00023157"/>
    </source>
</evidence>
<dbReference type="Proteomes" id="UP000244406">
    <property type="component" value="Unassembled WGS sequence"/>
</dbReference>
<dbReference type="Gene3D" id="2.40.70.10">
    <property type="entry name" value="Acid Proteases"/>
    <property type="match status" value="2"/>
</dbReference>
<dbReference type="PRINTS" id="PR00792">
    <property type="entry name" value="PEPSIN"/>
</dbReference>
<feature type="active site" evidence="12">
    <location>
        <position position="342"/>
    </location>
</feature>
<keyword evidence="9" id="KW-0378">Hydrolase</keyword>
<keyword evidence="8" id="KW-0064">Aspartyl protease</keyword>
<dbReference type="SUPFAM" id="SSF50630">
    <property type="entry name" value="Acid proteases"/>
    <property type="match status" value="1"/>
</dbReference>
<evidence type="ECO:0000259" key="15">
    <source>
        <dbReference type="PROSITE" id="PS51767"/>
    </source>
</evidence>
<keyword evidence="6" id="KW-0645">Protease</keyword>
<feature type="disulfide bond" evidence="13">
    <location>
        <begin position="377"/>
        <end position="415"/>
    </location>
</feature>
<evidence type="ECO:0000256" key="9">
    <source>
        <dbReference type="ARBA" id="ARBA00022801"/>
    </source>
</evidence>
<dbReference type="GO" id="GO:0005576">
    <property type="term" value="C:extracellular region"/>
    <property type="evidence" value="ECO:0007669"/>
    <property type="project" value="UniProtKB-SubCell"/>
</dbReference>
<dbReference type="Pfam" id="PF00026">
    <property type="entry name" value="Asp"/>
    <property type="match status" value="2"/>
</dbReference>
<proteinExistence type="inferred from homology"/>
<dbReference type="PANTHER" id="PTHR47966">
    <property type="entry name" value="BETA-SITE APP-CLEAVING ENZYME, ISOFORM A-RELATED"/>
    <property type="match status" value="1"/>
</dbReference>
<accession>A0A2V1A6Y7</accession>
<comment type="catalytic activity">
    <reaction evidence="1">
        <text>Preferential cleavage at the carboxyl of hydrophobic amino acids, but fails to cleave 15-Leu-|-Tyr-16, 16-Tyr-|-Leu-17 and 24-Phe-|-Phe-25 of insulin B chain. Activates trypsinogen, and degrades keratin.</text>
        <dbReference type="EC" id="3.4.23.24"/>
    </reaction>
</comment>
<name>A0A2V1A6Y7_9ASCO</name>
<evidence type="ECO:0000256" key="14">
    <source>
        <dbReference type="SAM" id="SignalP"/>
    </source>
</evidence>
<evidence type="ECO:0000256" key="6">
    <source>
        <dbReference type="ARBA" id="ARBA00022670"/>
    </source>
</evidence>
<comment type="caution">
    <text evidence="16">The sequence shown here is derived from an EMBL/GenBank/DDBJ whole genome shotgun (WGS) entry which is preliminary data.</text>
</comment>
<evidence type="ECO:0000256" key="10">
    <source>
        <dbReference type="ARBA" id="ARBA00023145"/>
    </source>
</evidence>
<evidence type="ECO:0000256" key="12">
    <source>
        <dbReference type="PIRSR" id="PIRSR601461-1"/>
    </source>
</evidence>
<dbReference type="CDD" id="cd05474">
    <property type="entry name" value="SAP_like"/>
    <property type="match status" value="1"/>
</dbReference>
<evidence type="ECO:0000256" key="4">
    <source>
        <dbReference type="ARBA" id="ARBA00013207"/>
    </source>
</evidence>
<keyword evidence="5" id="KW-0964">Secreted</keyword>
<dbReference type="GO" id="GO:0004190">
    <property type="term" value="F:aspartic-type endopeptidase activity"/>
    <property type="evidence" value="ECO:0007669"/>
    <property type="project" value="UniProtKB-KW"/>
</dbReference>
<dbReference type="RefSeq" id="XP_025334790.1">
    <property type="nucleotide sequence ID" value="XM_025480490.1"/>
</dbReference>
<dbReference type="AlphaFoldDB" id="A0A2V1A6Y7"/>
<evidence type="ECO:0000256" key="2">
    <source>
        <dbReference type="ARBA" id="ARBA00004613"/>
    </source>
</evidence>
<feature type="domain" description="Peptidase A1" evidence="15">
    <location>
        <begin position="60"/>
        <end position="451"/>
    </location>
</feature>
<evidence type="ECO:0000313" key="17">
    <source>
        <dbReference type="Proteomes" id="UP000244406"/>
    </source>
</evidence>
<evidence type="ECO:0000256" key="13">
    <source>
        <dbReference type="PIRSR" id="PIRSR601461-2"/>
    </source>
</evidence>
<evidence type="ECO:0000256" key="8">
    <source>
        <dbReference type="ARBA" id="ARBA00022750"/>
    </source>
</evidence>
<dbReference type="GO" id="GO:0006508">
    <property type="term" value="P:proteolysis"/>
    <property type="evidence" value="ECO:0007669"/>
    <property type="project" value="UniProtKB-KW"/>
</dbReference>
<dbReference type="PANTHER" id="PTHR47966:SF65">
    <property type="entry name" value="ASPARTIC-TYPE ENDOPEPTIDASE"/>
    <property type="match status" value="1"/>
</dbReference>
<dbReference type="InterPro" id="IPR033876">
    <property type="entry name" value="SAP-like"/>
</dbReference>
<keyword evidence="11 13" id="KW-1015">Disulfide bond</keyword>
<dbReference type="InterPro" id="IPR001461">
    <property type="entry name" value="Aspartic_peptidase_A1"/>
</dbReference>
<comment type="similarity">
    <text evidence="3">Belongs to the peptidase A1 family.</text>
</comment>
<dbReference type="InterPro" id="IPR033121">
    <property type="entry name" value="PEPTIDASE_A1"/>
</dbReference>
<gene>
    <name evidence="16" type="ORF">CXQ87_001968</name>
</gene>
<feature type="active site" evidence="12">
    <location>
        <position position="78"/>
    </location>
</feature>
<feature type="chain" id="PRO_5015890213" description="candidapepsin" evidence="14">
    <location>
        <begin position="17"/>
        <end position="558"/>
    </location>
</feature>
<protein>
    <recommendedName>
        <fullName evidence="4">candidapepsin</fullName>
        <ecNumber evidence="4">3.4.23.24</ecNumber>
    </recommendedName>
</protein>
<dbReference type="VEuPathDB" id="FungiDB:CXQ87_001968"/>
<reference evidence="16 17" key="1">
    <citation type="submission" date="2017-12" db="EMBL/GenBank/DDBJ databases">
        <title>Genome Sequence of the Amphotericin B-resistant Candida duobushaemulonii strain, B09383.</title>
        <authorList>
            <person name="Chow N.A."/>
            <person name="Gade L."/>
            <person name="Batra D."/>
            <person name="Rowe L.A."/>
            <person name="Loparev V.N."/>
            <person name="Litvintseva A.P."/>
        </authorList>
    </citation>
    <scope>NUCLEOTIDE SEQUENCE [LARGE SCALE GENOMIC DNA]</scope>
    <source>
        <strain evidence="16 17">B09383</strain>
    </source>
</reference>
<dbReference type="GeneID" id="37001968"/>
<dbReference type="EC" id="3.4.23.24" evidence="4"/>
<dbReference type="PROSITE" id="PS51767">
    <property type="entry name" value="PEPTIDASE_A1"/>
    <property type="match status" value="1"/>
</dbReference>
<evidence type="ECO:0000313" key="16">
    <source>
        <dbReference type="EMBL" id="PVH13850.1"/>
    </source>
</evidence>
<dbReference type="InterPro" id="IPR021109">
    <property type="entry name" value="Peptidase_aspartic_dom_sf"/>
</dbReference>
<organism evidence="16 17">
    <name type="scientific">Candidozyma duobushaemuli</name>
    <dbReference type="NCBI Taxonomy" id="1231522"/>
    <lineage>
        <taxon>Eukaryota</taxon>
        <taxon>Fungi</taxon>
        <taxon>Dikarya</taxon>
        <taxon>Ascomycota</taxon>
        <taxon>Saccharomycotina</taxon>
        <taxon>Pichiomycetes</taxon>
        <taxon>Metschnikowiaceae</taxon>
        <taxon>Candidozyma</taxon>
    </lineage>
</organism>
<dbReference type="EMBL" id="PKFP01000001">
    <property type="protein sequence ID" value="PVH13850.1"/>
    <property type="molecule type" value="Genomic_DNA"/>
</dbReference>
<evidence type="ECO:0000256" key="3">
    <source>
        <dbReference type="ARBA" id="ARBA00007447"/>
    </source>
</evidence>
<evidence type="ECO:0000256" key="5">
    <source>
        <dbReference type="ARBA" id="ARBA00022525"/>
    </source>
</evidence>
<sequence>MKFAYLLPVLVGIAQATVLLDFDILRGKEAQQFAQQHRIPARQKRDDTLDVPISNEAYFYLTTLKVGSGKQEVQVLGDTGSSDLWFATSPCSESQLFGYKRDVEEEEESKAPTPTSDEIYTGFISGADSLIPQFSSIVSFESANNPVVSLGENATNYYYATEACTAYGSFATDSSDTFHPNKTEQPFYVLYGDSSYALGYWANDDVEIAGQEVEDLSFGVAPYTDSSIGVLGIGLPGLEGTVSIRHPNRSYEYENLPLRLKSLDITKANAYAVWLGKNNASKGEVLFGGYDTSRFEGPLTKLPIINEYYALGVQHPLRTNVLLNGIHGDGFKVDQDVVALLDTGTTLAYLPQTYIDPLVEKAGGVFWEEASQYNVSCDWLESNDEVKFRFSGIDIKVPFKDLVYPIDLDDKSEGCFLGVLDGGNKSAILGDVFLKSAYAVFDFDKYEIALAQAAGEEKREKEGSHIVTISDGIPSATDAPLYSSTFLSDVLLINSTASEYYYSTRTLEHTTVAAESTSANGTNGTGPSPWYHSDSGSGKIVPFFAVVAAAVGGALSFS</sequence>
<comment type="subcellular location">
    <subcellularLocation>
        <location evidence="2">Secreted</location>
    </subcellularLocation>
</comment>
<keyword evidence="17" id="KW-1185">Reference proteome</keyword>